<evidence type="ECO:0000313" key="2">
    <source>
        <dbReference type="Proteomes" id="UP001152888"/>
    </source>
</evidence>
<name>A0A9P0PP82_ACAOB</name>
<reference evidence="1" key="1">
    <citation type="submission" date="2022-03" db="EMBL/GenBank/DDBJ databases">
        <authorList>
            <person name="Sayadi A."/>
        </authorList>
    </citation>
    <scope>NUCLEOTIDE SEQUENCE</scope>
</reference>
<gene>
    <name evidence="1" type="ORF">ACAOBT_LOCUS20605</name>
</gene>
<organism evidence="1 2">
    <name type="scientific">Acanthoscelides obtectus</name>
    <name type="common">Bean weevil</name>
    <name type="synonym">Bruchus obtectus</name>
    <dbReference type="NCBI Taxonomy" id="200917"/>
    <lineage>
        <taxon>Eukaryota</taxon>
        <taxon>Metazoa</taxon>
        <taxon>Ecdysozoa</taxon>
        <taxon>Arthropoda</taxon>
        <taxon>Hexapoda</taxon>
        <taxon>Insecta</taxon>
        <taxon>Pterygota</taxon>
        <taxon>Neoptera</taxon>
        <taxon>Endopterygota</taxon>
        <taxon>Coleoptera</taxon>
        <taxon>Polyphaga</taxon>
        <taxon>Cucujiformia</taxon>
        <taxon>Chrysomeloidea</taxon>
        <taxon>Chrysomelidae</taxon>
        <taxon>Bruchinae</taxon>
        <taxon>Bruchini</taxon>
        <taxon>Acanthoscelides</taxon>
    </lineage>
</organism>
<evidence type="ECO:0000313" key="1">
    <source>
        <dbReference type="EMBL" id="CAH1991995.1"/>
    </source>
</evidence>
<accession>A0A9P0PP82</accession>
<comment type="caution">
    <text evidence="1">The sequence shown here is derived from an EMBL/GenBank/DDBJ whole genome shotgun (WGS) entry which is preliminary data.</text>
</comment>
<dbReference type="AlphaFoldDB" id="A0A9P0PP82"/>
<dbReference type="Proteomes" id="UP001152888">
    <property type="component" value="Unassembled WGS sequence"/>
</dbReference>
<sequence length="80" mass="9468">MKWYLDRYLFPLSGRPWFPTLLTAPRRRVRPWLTRFSTHRVSPYETPDYRERPPVGARTNCFHPVSTSILCLSSKEVTTA</sequence>
<proteinExistence type="predicted"/>
<keyword evidence="2" id="KW-1185">Reference proteome</keyword>
<dbReference type="EMBL" id="CAKOFQ010007130">
    <property type="protein sequence ID" value="CAH1991995.1"/>
    <property type="molecule type" value="Genomic_DNA"/>
</dbReference>
<protein>
    <submittedName>
        <fullName evidence="1">Uncharacterized protein</fullName>
    </submittedName>
</protein>